<dbReference type="SUPFAM" id="SSF53067">
    <property type="entry name" value="Actin-like ATPase domain"/>
    <property type="match status" value="1"/>
</dbReference>
<dbReference type="AlphaFoldDB" id="C5C348"/>
<dbReference type="GO" id="GO:0006355">
    <property type="term" value="P:regulation of DNA-templated transcription"/>
    <property type="evidence" value="ECO:0007669"/>
    <property type="project" value="InterPro"/>
</dbReference>
<dbReference type="RefSeq" id="WP_015881987.1">
    <property type="nucleotide sequence ID" value="NC_012669.1"/>
</dbReference>
<evidence type="ECO:0000256" key="1">
    <source>
        <dbReference type="ARBA" id="ARBA00006479"/>
    </source>
</evidence>
<sequence>MAQLKQGTTAARVFGEIWHHGPLSRSELVALTGLTKSTVFQLTEDLQRDGLVVETGLRTSGSQGGRRATLLQANPDAVRVVGVHLGGTRTSVAITDTFGRVLDARSRPTVRRRPDESVARVAEMIGELSAEHGAPSAVGVAVPGLIDRDTGLCLVAPNLGWRDVPVATLIGEAVQAPTIALNTVQAMAVAEMAQLRPDERMTLAMLYVGTGVGTALITDGNLLRGARGLAGELGHLQVRDPGDPEAVKCACGRVGCLESLVGADAIVRRATQRGIAAAGRRLTPELVGELASDGDAAARSLIQDIAVEMGEAAAALVQLTNPDTVVVAGSVASMGDMLLDPLRETVVRRTQPELRESLDVRRSLLDNQGKLRGAITLALQALGVPVRGLSGSAWRSQVLPVGEAAVAAGD</sequence>
<organism evidence="3 4">
    <name type="scientific">Beutenbergia cavernae (strain ATCC BAA-8 / DSM 12333 / CCUG 43141 / JCM 11478 / NBRC 16432 / NCIMB 13614 / HKI 0122)</name>
    <dbReference type="NCBI Taxonomy" id="471853"/>
    <lineage>
        <taxon>Bacteria</taxon>
        <taxon>Bacillati</taxon>
        <taxon>Actinomycetota</taxon>
        <taxon>Actinomycetes</taxon>
        <taxon>Micrococcales</taxon>
        <taxon>Beutenbergiaceae</taxon>
        <taxon>Beutenbergia</taxon>
    </lineage>
</organism>
<gene>
    <name evidence="3" type="ordered locus">Bcav_1491</name>
</gene>
<dbReference type="InterPro" id="IPR049874">
    <property type="entry name" value="ROK_cs"/>
</dbReference>
<dbReference type="Gene3D" id="3.30.420.40">
    <property type="match status" value="2"/>
</dbReference>
<dbReference type="InterPro" id="IPR005471">
    <property type="entry name" value="Tscrpt_reg_IclR_N"/>
</dbReference>
<feature type="domain" description="HTH iclR-type" evidence="2">
    <location>
        <begin position="19"/>
        <end position="54"/>
    </location>
</feature>
<keyword evidence="4" id="KW-1185">Reference proteome</keyword>
<dbReference type="InterPro" id="IPR036388">
    <property type="entry name" value="WH-like_DNA-bd_sf"/>
</dbReference>
<proteinExistence type="inferred from homology"/>
<dbReference type="KEGG" id="bcv:Bcav_1491"/>
<comment type="similarity">
    <text evidence="1">Belongs to the ROK (NagC/XylR) family.</text>
</comment>
<reference evidence="3 4" key="1">
    <citation type="journal article" date="2009" name="Stand. Genomic Sci.">
        <title>Complete genome sequence of Beutenbergia cavernae type strain (HKI 0122).</title>
        <authorList>
            <person name="Land M."/>
            <person name="Pukall R."/>
            <person name="Abt B."/>
            <person name="Goker M."/>
            <person name="Rohde M."/>
            <person name="Glavina Del Rio T."/>
            <person name="Tice H."/>
            <person name="Copeland A."/>
            <person name="Cheng J.F."/>
            <person name="Lucas S."/>
            <person name="Chen F."/>
            <person name="Nolan M."/>
            <person name="Bruce D."/>
            <person name="Goodwin L."/>
            <person name="Pitluck S."/>
            <person name="Ivanova N."/>
            <person name="Mavromatis K."/>
            <person name="Ovchinnikova G."/>
            <person name="Pati A."/>
            <person name="Chen A."/>
            <person name="Palaniappan K."/>
            <person name="Hauser L."/>
            <person name="Chang Y.J."/>
            <person name="Jefferies C.C."/>
            <person name="Saunders E."/>
            <person name="Brettin T."/>
            <person name="Detter J.C."/>
            <person name="Han C."/>
            <person name="Chain P."/>
            <person name="Bristow J."/>
            <person name="Eisen J.A."/>
            <person name="Markowitz V."/>
            <person name="Hugenholtz P."/>
            <person name="Kyrpides N.C."/>
            <person name="Klenk H.P."/>
            <person name="Lapidus A."/>
        </authorList>
    </citation>
    <scope>NUCLEOTIDE SEQUENCE [LARGE SCALE GENOMIC DNA]</scope>
    <source>
        <strain evidence="4">ATCC BAA-8 / DSM 12333 / NBRC 16432</strain>
    </source>
</reference>
<protein>
    <submittedName>
        <fullName evidence="3">ROK family protein</fullName>
    </submittedName>
</protein>
<dbReference type="InterPro" id="IPR000600">
    <property type="entry name" value="ROK"/>
</dbReference>
<dbReference type="OrthoDB" id="9810372at2"/>
<dbReference type="PANTHER" id="PTHR18964:SF149">
    <property type="entry name" value="BIFUNCTIONAL UDP-N-ACETYLGLUCOSAMINE 2-EPIMERASE_N-ACETYLMANNOSAMINE KINASE"/>
    <property type="match status" value="1"/>
</dbReference>
<dbReference type="EMBL" id="CP001618">
    <property type="protein sequence ID" value="ACQ79747.1"/>
    <property type="molecule type" value="Genomic_DNA"/>
</dbReference>
<dbReference type="Gene3D" id="1.10.10.10">
    <property type="entry name" value="Winged helix-like DNA-binding domain superfamily/Winged helix DNA-binding domain"/>
    <property type="match status" value="1"/>
</dbReference>
<dbReference type="STRING" id="471853.Bcav_1491"/>
<dbReference type="GO" id="GO:0003677">
    <property type="term" value="F:DNA binding"/>
    <property type="evidence" value="ECO:0007669"/>
    <property type="project" value="InterPro"/>
</dbReference>
<dbReference type="InterPro" id="IPR036390">
    <property type="entry name" value="WH_DNA-bd_sf"/>
</dbReference>
<accession>C5C348</accession>
<dbReference type="eggNOG" id="COG1940">
    <property type="taxonomic scope" value="Bacteria"/>
</dbReference>
<dbReference type="Pfam" id="PF09339">
    <property type="entry name" value="HTH_IclR"/>
    <property type="match status" value="1"/>
</dbReference>
<dbReference type="eggNOG" id="COG1846">
    <property type="taxonomic scope" value="Bacteria"/>
</dbReference>
<evidence type="ECO:0000313" key="3">
    <source>
        <dbReference type="EMBL" id="ACQ79747.1"/>
    </source>
</evidence>
<dbReference type="Pfam" id="PF00480">
    <property type="entry name" value="ROK"/>
    <property type="match status" value="1"/>
</dbReference>
<name>C5C348_BEUC1</name>
<evidence type="ECO:0000259" key="2">
    <source>
        <dbReference type="Pfam" id="PF09339"/>
    </source>
</evidence>
<dbReference type="HOGENOM" id="CLU_036604_13_1_11"/>
<dbReference type="PROSITE" id="PS01125">
    <property type="entry name" value="ROK"/>
    <property type="match status" value="1"/>
</dbReference>
<dbReference type="SUPFAM" id="SSF46785">
    <property type="entry name" value="Winged helix' DNA-binding domain"/>
    <property type="match status" value="1"/>
</dbReference>
<dbReference type="InterPro" id="IPR043129">
    <property type="entry name" value="ATPase_NBD"/>
</dbReference>
<evidence type="ECO:0000313" key="4">
    <source>
        <dbReference type="Proteomes" id="UP000007962"/>
    </source>
</evidence>
<dbReference type="PANTHER" id="PTHR18964">
    <property type="entry name" value="ROK (REPRESSOR, ORF, KINASE) FAMILY"/>
    <property type="match status" value="1"/>
</dbReference>
<dbReference type="Proteomes" id="UP000007962">
    <property type="component" value="Chromosome"/>
</dbReference>